<proteinExistence type="predicted"/>
<evidence type="ECO:0000313" key="3">
    <source>
        <dbReference type="Proteomes" id="UP000633263"/>
    </source>
</evidence>
<accession>A0ABQ2CJP8</accession>
<name>A0ABQ2CJP8_9GAMM</name>
<evidence type="ECO:0000256" key="1">
    <source>
        <dbReference type="SAM" id="MobiDB-lite"/>
    </source>
</evidence>
<feature type="region of interest" description="Disordered" evidence="1">
    <location>
        <begin position="1"/>
        <end position="61"/>
    </location>
</feature>
<dbReference type="RefSeq" id="WP_188635101.1">
    <property type="nucleotide sequence ID" value="NZ_BMNN01000001.1"/>
</dbReference>
<reference evidence="3" key="1">
    <citation type="journal article" date="2019" name="Int. J. Syst. Evol. Microbiol.">
        <title>The Global Catalogue of Microorganisms (GCM) 10K type strain sequencing project: providing services to taxonomists for standard genome sequencing and annotation.</title>
        <authorList>
            <consortium name="The Broad Institute Genomics Platform"/>
            <consortium name="The Broad Institute Genome Sequencing Center for Infectious Disease"/>
            <person name="Wu L."/>
            <person name="Ma J."/>
        </authorList>
    </citation>
    <scope>NUCLEOTIDE SEQUENCE [LARGE SCALE GENOMIC DNA]</scope>
    <source>
        <strain evidence="3">JCM 11590</strain>
    </source>
</reference>
<protein>
    <submittedName>
        <fullName evidence="2">Uncharacterized protein</fullName>
    </submittedName>
</protein>
<feature type="compositionally biased region" description="Pro residues" evidence="1">
    <location>
        <begin position="51"/>
        <end position="61"/>
    </location>
</feature>
<keyword evidence="3" id="KW-1185">Reference proteome</keyword>
<sequence length="61" mass="6648">MSNDTSKPEDTTAPKPFERRECGPEPRRKAPEPGDVEDQLDEALDESFPASDPPSPASPKP</sequence>
<feature type="compositionally biased region" description="Basic and acidic residues" evidence="1">
    <location>
        <begin position="1"/>
        <end position="32"/>
    </location>
</feature>
<dbReference type="Proteomes" id="UP000633263">
    <property type="component" value="Unassembled WGS sequence"/>
</dbReference>
<evidence type="ECO:0000313" key="2">
    <source>
        <dbReference type="EMBL" id="GGI92359.1"/>
    </source>
</evidence>
<gene>
    <name evidence="2" type="ORF">GCM10009083_06110</name>
</gene>
<feature type="compositionally biased region" description="Acidic residues" evidence="1">
    <location>
        <begin position="34"/>
        <end position="45"/>
    </location>
</feature>
<dbReference type="EMBL" id="BMNN01000001">
    <property type="protein sequence ID" value="GGI92359.1"/>
    <property type="molecule type" value="Genomic_DNA"/>
</dbReference>
<organism evidence="2 3">
    <name type="scientific">Halopseudomonas pertucinogena</name>
    <dbReference type="NCBI Taxonomy" id="86175"/>
    <lineage>
        <taxon>Bacteria</taxon>
        <taxon>Pseudomonadati</taxon>
        <taxon>Pseudomonadota</taxon>
        <taxon>Gammaproteobacteria</taxon>
        <taxon>Pseudomonadales</taxon>
        <taxon>Pseudomonadaceae</taxon>
        <taxon>Halopseudomonas</taxon>
    </lineage>
</organism>
<comment type="caution">
    <text evidence="2">The sequence shown here is derived from an EMBL/GenBank/DDBJ whole genome shotgun (WGS) entry which is preliminary data.</text>
</comment>